<sequence length="286" mass="30829">MRQGLRVLCLITLLSGCAVKWYKPGATQSEFEYDKAQCTAEAYQQFPVAPVSNTIGQATTTPILTTCQSSYGGSYGTTNCMTTGGQYRPAPTITYDANTGGRGAVFKACMYRRGYTTEAPAPILPTAASPSQSTENSPPIDTTSARNKTVATPAKPPITEFVAIGGCDKLEIEGRSLAKQCGKSLRRTIYPNGWSGFRISINDGKTMLFSTKPEVTLSPESSNLDVETLGFDGGKGEGVSFLQATGQCQMLQVKGGKRLTCQMRAERDLRGSIAFSFQFKEWVPDK</sequence>
<dbReference type="EMBL" id="QGGT01000001">
    <property type="protein sequence ID" value="PWK38986.1"/>
    <property type="molecule type" value="Genomic_DNA"/>
</dbReference>
<accession>A0A316F3F9</accession>
<feature type="region of interest" description="Disordered" evidence="1">
    <location>
        <begin position="121"/>
        <end position="150"/>
    </location>
</feature>
<proteinExistence type="predicted"/>
<feature type="compositionally biased region" description="Polar residues" evidence="1">
    <location>
        <begin position="128"/>
        <end position="150"/>
    </location>
</feature>
<reference evidence="2 3" key="1">
    <citation type="submission" date="2018-05" db="EMBL/GenBank/DDBJ databases">
        <title>Genomic Encyclopedia of Type Strains, Phase IV (KMG-V): Genome sequencing to study the core and pangenomes of soil and plant-associated prokaryotes.</title>
        <authorList>
            <person name="Whitman W."/>
        </authorList>
    </citation>
    <scope>NUCLEOTIDE SEQUENCE [LARGE SCALE GENOMIC DNA]</scope>
    <source>
        <strain evidence="2 3">SLV-132</strain>
    </source>
</reference>
<evidence type="ECO:0000256" key="1">
    <source>
        <dbReference type="SAM" id="MobiDB-lite"/>
    </source>
</evidence>
<evidence type="ECO:0000313" key="3">
    <source>
        <dbReference type="Proteomes" id="UP000245754"/>
    </source>
</evidence>
<gene>
    <name evidence="2" type="ORF">C7419_1012889</name>
</gene>
<name>A0A316F3F9_9BURK</name>
<keyword evidence="3" id="KW-1185">Reference proteome</keyword>
<dbReference type="RefSeq" id="WP_146208424.1">
    <property type="nucleotide sequence ID" value="NZ_QGGT01000001.1"/>
</dbReference>
<comment type="caution">
    <text evidence="2">The sequence shown here is derived from an EMBL/GenBank/DDBJ whole genome shotgun (WGS) entry which is preliminary data.</text>
</comment>
<dbReference type="PROSITE" id="PS51257">
    <property type="entry name" value="PROKAR_LIPOPROTEIN"/>
    <property type="match status" value="1"/>
</dbReference>
<dbReference type="AlphaFoldDB" id="A0A316F3F9"/>
<protein>
    <submittedName>
        <fullName evidence="2">Uncharacterized protein</fullName>
    </submittedName>
</protein>
<evidence type="ECO:0000313" key="2">
    <source>
        <dbReference type="EMBL" id="PWK38986.1"/>
    </source>
</evidence>
<organism evidence="2 3">
    <name type="scientific">Cupriavidus plantarum</name>
    <dbReference type="NCBI Taxonomy" id="942865"/>
    <lineage>
        <taxon>Bacteria</taxon>
        <taxon>Pseudomonadati</taxon>
        <taxon>Pseudomonadota</taxon>
        <taxon>Betaproteobacteria</taxon>
        <taxon>Burkholderiales</taxon>
        <taxon>Burkholderiaceae</taxon>
        <taxon>Cupriavidus</taxon>
    </lineage>
</organism>
<dbReference type="Proteomes" id="UP000245754">
    <property type="component" value="Unassembled WGS sequence"/>
</dbReference>